<proteinExistence type="predicted"/>
<organism evidence="2 3">
    <name type="scientific">Trichostrongylus colubriformis</name>
    <name type="common">Black scour worm</name>
    <dbReference type="NCBI Taxonomy" id="6319"/>
    <lineage>
        <taxon>Eukaryota</taxon>
        <taxon>Metazoa</taxon>
        <taxon>Ecdysozoa</taxon>
        <taxon>Nematoda</taxon>
        <taxon>Chromadorea</taxon>
        <taxon>Rhabditida</taxon>
        <taxon>Rhabditina</taxon>
        <taxon>Rhabditomorpha</taxon>
        <taxon>Strongyloidea</taxon>
        <taxon>Trichostrongylidae</taxon>
        <taxon>Trichostrongylus</taxon>
    </lineage>
</organism>
<protein>
    <submittedName>
        <fullName evidence="2">CMP/dCMP-type deaminase domain-containing protein</fullName>
    </submittedName>
</protein>
<dbReference type="CDD" id="cd01285">
    <property type="entry name" value="nucleoside_deaminase"/>
    <property type="match status" value="1"/>
</dbReference>
<keyword evidence="3" id="KW-1185">Reference proteome</keyword>
<dbReference type="GO" id="GO:0006152">
    <property type="term" value="P:purine nucleoside catabolic process"/>
    <property type="evidence" value="ECO:0007669"/>
    <property type="project" value="TreeGrafter"/>
</dbReference>
<sequence>MDHMQAAVNEACAGVEAGDGGPFGAVVVRQGKIIATGHNMVLATKDPTMHAEVAAIRNACKALSEFNVSQ</sequence>
<evidence type="ECO:0000313" key="3">
    <source>
        <dbReference type="Proteomes" id="UP001331761"/>
    </source>
</evidence>
<accession>A0AAN8IVB8</accession>
<dbReference type="PANTHER" id="PTHR11079">
    <property type="entry name" value="CYTOSINE DEAMINASE FAMILY MEMBER"/>
    <property type="match status" value="1"/>
</dbReference>
<dbReference type="GO" id="GO:0047974">
    <property type="term" value="F:guanosine deaminase activity"/>
    <property type="evidence" value="ECO:0007669"/>
    <property type="project" value="TreeGrafter"/>
</dbReference>
<evidence type="ECO:0000259" key="1">
    <source>
        <dbReference type="PROSITE" id="PS51747"/>
    </source>
</evidence>
<dbReference type="EMBL" id="WIXE01023887">
    <property type="protein sequence ID" value="KAK5966094.1"/>
    <property type="molecule type" value="Genomic_DNA"/>
</dbReference>
<dbReference type="Pfam" id="PF00383">
    <property type="entry name" value="dCMP_cyt_deam_1"/>
    <property type="match status" value="1"/>
</dbReference>
<gene>
    <name evidence="2" type="ORF">GCK32_012191</name>
</gene>
<dbReference type="PANTHER" id="PTHR11079:SF161">
    <property type="entry name" value="CMP_DCMP-TYPE DEAMINASE DOMAIN-CONTAINING PROTEIN"/>
    <property type="match status" value="1"/>
</dbReference>
<name>A0AAN8IVB8_TRICO</name>
<feature type="domain" description="CMP/dCMP-type deaminase" evidence="1">
    <location>
        <begin position="1"/>
        <end position="70"/>
    </location>
</feature>
<dbReference type="Proteomes" id="UP001331761">
    <property type="component" value="Unassembled WGS sequence"/>
</dbReference>
<evidence type="ECO:0000313" key="2">
    <source>
        <dbReference type="EMBL" id="KAK5966094.1"/>
    </source>
</evidence>
<dbReference type="Gene3D" id="3.40.140.10">
    <property type="entry name" value="Cytidine Deaminase, domain 2"/>
    <property type="match status" value="1"/>
</dbReference>
<dbReference type="InterPro" id="IPR002125">
    <property type="entry name" value="CMP_dCMP_dom"/>
</dbReference>
<dbReference type="AlphaFoldDB" id="A0AAN8IVB8"/>
<dbReference type="PROSITE" id="PS51747">
    <property type="entry name" value="CYT_DCMP_DEAMINASES_2"/>
    <property type="match status" value="1"/>
</dbReference>
<comment type="caution">
    <text evidence="2">The sequence shown here is derived from an EMBL/GenBank/DDBJ whole genome shotgun (WGS) entry which is preliminary data.</text>
</comment>
<dbReference type="InterPro" id="IPR016193">
    <property type="entry name" value="Cytidine_deaminase-like"/>
</dbReference>
<reference evidence="2 3" key="1">
    <citation type="submission" date="2019-10" db="EMBL/GenBank/DDBJ databases">
        <title>Assembly and Annotation for the nematode Trichostrongylus colubriformis.</title>
        <authorList>
            <person name="Martin J."/>
        </authorList>
    </citation>
    <scope>NUCLEOTIDE SEQUENCE [LARGE SCALE GENOMIC DNA]</scope>
    <source>
        <strain evidence="2">G859</strain>
        <tissue evidence="2">Whole worm</tissue>
    </source>
</reference>
<dbReference type="SUPFAM" id="SSF53927">
    <property type="entry name" value="Cytidine deaminase-like"/>
    <property type="match status" value="1"/>
</dbReference>